<keyword evidence="3 5" id="KW-1133">Transmembrane helix</keyword>
<proteinExistence type="predicted"/>
<evidence type="ECO:0000256" key="3">
    <source>
        <dbReference type="ARBA" id="ARBA00022989"/>
    </source>
</evidence>
<feature type="chain" id="PRO_5037425894" evidence="6">
    <location>
        <begin position="25"/>
        <end position="130"/>
    </location>
</feature>
<accession>A0A917Q0W5</accession>
<dbReference type="RefSeq" id="WP_188984996.1">
    <property type="nucleotide sequence ID" value="NZ_BMPO01000009.1"/>
</dbReference>
<keyword evidence="8" id="KW-1185">Reference proteome</keyword>
<sequence length="130" mass="14391">MTIPFWCVFFSALLIYVAKLPAAAAMGRDKGGYDNHHPRAQQSQLTGMGARAVAAHQNSFEVFPLFVAGVLIAHVTQTQGWLIDTLAIVFLVSRIAYLALYLANLAWQRTVVWLVGIFCCLLLMLSPLLR</sequence>
<feature type="signal peptide" evidence="6">
    <location>
        <begin position="1"/>
        <end position="24"/>
    </location>
</feature>
<dbReference type="InterPro" id="IPR001129">
    <property type="entry name" value="Membr-assoc_MAPEG"/>
</dbReference>
<organism evidence="7 8">
    <name type="scientific">Pseudomonas matsuisoli</name>
    <dbReference type="NCBI Taxonomy" id="1515666"/>
    <lineage>
        <taxon>Bacteria</taxon>
        <taxon>Pseudomonadati</taxon>
        <taxon>Pseudomonadota</taxon>
        <taxon>Gammaproteobacteria</taxon>
        <taxon>Pseudomonadales</taxon>
        <taxon>Pseudomonadaceae</taxon>
        <taxon>Pseudomonas</taxon>
    </lineage>
</organism>
<feature type="transmembrane region" description="Helical" evidence="5">
    <location>
        <begin position="110"/>
        <end position="129"/>
    </location>
</feature>
<keyword evidence="2 5" id="KW-0812">Transmembrane</keyword>
<evidence type="ECO:0000256" key="4">
    <source>
        <dbReference type="ARBA" id="ARBA00023136"/>
    </source>
</evidence>
<dbReference type="Pfam" id="PF01124">
    <property type="entry name" value="MAPEG"/>
    <property type="match status" value="1"/>
</dbReference>
<dbReference type="Gene3D" id="1.20.120.550">
    <property type="entry name" value="Membrane associated eicosanoid/glutathione metabolism-like domain"/>
    <property type="match status" value="1"/>
</dbReference>
<feature type="transmembrane region" description="Helical" evidence="5">
    <location>
        <begin position="81"/>
        <end position="103"/>
    </location>
</feature>
<dbReference type="Proteomes" id="UP000635983">
    <property type="component" value="Unassembled WGS sequence"/>
</dbReference>
<dbReference type="SUPFAM" id="SSF161084">
    <property type="entry name" value="MAPEG domain-like"/>
    <property type="match status" value="1"/>
</dbReference>
<comment type="subcellular location">
    <subcellularLocation>
        <location evidence="1">Membrane</location>
    </subcellularLocation>
</comment>
<dbReference type="AlphaFoldDB" id="A0A917Q0W5"/>
<evidence type="ECO:0000256" key="6">
    <source>
        <dbReference type="SAM" id="SignalP"/>
    </source>
</evidence>
<dbReference type="EMBL" id="BMPO01000009">
    <property type="protein sequence ID" value="GGK05843.1"/>
    <property type="molecule type" value="Genomic_DNA"/>
</dbReference>
<evidence type="ECO:0000313" key="8">
    <source>
        <dbReference type="Proteomes" id="UP000635983"/>
    </source>
</evidence>
<keyword evidence="4 5" id="KW-0472">Membrane</keyword>
<dbReference type="InterPro" id="IPR023352">
    <property type="entry name" value="MAPEG-like_dom_sf"/>
</dbReference>
<evidence type="ECO:0000256" key="1">
    <source>
        <dbReference type="ARBA" id="ARBA00004370"/>
    </source>
</evidence>
<dbReference type="PANTHER" id="PTHR35371">
    <property type="entry name" value="INNER MEMBRANE PROTEIN"/>
    <property type="match status" value="1"/>
</dbReference>
<reference evidence="7" key="2">
    <citation type="submission" date="2020-09" db="EMBL/GenBank/DDBJ databases">
        <authorList>
            <person name="Sun Q."/>
            <person name="Ohkuma M."/>
        </authorList>
    </citation>
    <scope>NUCLEOTIDE SEQUENCE</scope>
    <source>
        <strain evidence="7">JCM 30078</strain>
    </source>
</reference>
<comment type="caution">
    <text evidence="7">The sequence shown here is derived from an EMBL/GenBank/DDBJ whole genome shotgun (WGS) entry which is preliminary data.</text>
</comment>
<gene>
    <name evidence="7" type="ORF">GCM10009304_34930</name>
</gene>
<dbReference type="GO" id="GO:0016020">
    <property type="term" value="C:membrane"/>
    <property type="evidence" value="ECO:0007669"/>
    <property type="project" value="UniProtKB-SubCell"/>
</dbReference>
<protein>
    <submittedName>
        <fullName evidence="7">Membrane protein</fullName>
    </submittedName>
</protein>
<dbReference type="PANTHER" id="PTHR35371:SF1">
    <property type="entry name" value="BLR7753 PROTEIN"/>
    <property type="match status" value="1"/>
</dbReference>
<evidence type="ECO:0000313" key="7">
    <source>
        <dbReference type="EMBL" id="GGK05843.1"/>
    </source>
</evidence>
<name>A0A917Q0W5_9PSED</name>
<keyword evidence="6" id="KW-0732">Signal</keyword>
<evidence type="ECO:0000256" key="5">
    <source>
        <dbReference type="SAM" id="Phobius"/>
    </source>
</evidence>
<reference evidence="7" key="1">
    <citation type="journal article" date="2014" name="Int. J. Syst. Evol. Microbiol.">
        <title>Complete genome sequence of Corynebacterium casei LMG S-19264T (=DSM 44701T), isolated from a smear-ripened cheese.</title>
        <authorList>
            <consortium name="US DOE Joint Genome Institute (JGI-PGF)"/>
            <person name="Walter F."/>
            <person name="Albersmeier A."/>
            <person name="Kalinowski J."/>
            <person name="Ruckert C."/>
        </authorList>
    </citation>
    <scope>NUCLEOTIDE SEQUENCE</scope>
    <source>
        <strain evidence="7">JCM 30078</strain>
    </source>
</reference>
<evidence type="ECO:0000256" key="2">
    <source>
        <dbReference type="ARBA" id="ARBA00022692"/>
    </source>
</evidence>